<keyword evidence="2" id="KW-0234">DNA repair</keyword>
<dbReference type="Proteomes" id="UP000033986">
    <property type="component" value="Unassembled WGS sequence"/>
</dbReference>
<dbReference type="SMART" id="SM00292">
    <property type="entry name" value="BRCT"/>
    <property type="match status" value="1"/>
</dbReference>
<keyword evidence="1" id="KW-0227">DNA damage</keyword>
<dbReference type="InterPro" id="IPR041663">
    <property type="entry name" value="DisA/LigA_HHH"/>
</dbReference>
<accession>A0A0G0Z4T1</accession>
<dbReference type="SUPFAM" id="SSF52113">
    <property type="entry name" value="BRCT domain"/>
    <property type="match status" value="1"/>
</dbReference>
<dbReference type="Gene3D" id="1.10.150.20">
    <property type="entry name" value="5' to 3' exonuclease, C-terminal subdomain"/>
    <property type="match status" value="1"/>
</dbReference>
<dbReference type="InterPro" id="IPR036420">
    <property type="entry name" value="BRCT_dom_sf"/>
</dbReference>
<dbReference type="Pfam" id="PF00533">
    <property type="entry name" value="BRCT"/>
    <property type="match status" value="1"/>
</dbReference>
<gene>
    <name evidence="4" type="ORF">UV07_C0025G0007</name>
</gene>
<evidence type="ECO:0000259" key="3">
    <source>
        <dbReference type="PROSITE" id="PS50172"/>
    </source>
</evidence>
<feature type="domain" description="BRCT" evidence="3">
    <location>
        <begin position="66"/>
        <end position="144"/>
    </location>
</feature>
<dbReference type="GO" id="GO:0016874">
    <property type="term" value="F:ligase activity"/>
    <property type="evidence" value="ECO:0007669"/>
    <property type="project" value="UniProtKB-KW"/>
</dbReference>
<evidence type="ECO:0000313" key="4">
    <source>
        <dbReference type="EMBL" id="KKS43730.1"/>
    </source>
</evidence>
<dbReference type="EMBL" id="LCDB01000025">
    <property type="protein sequence ID" value="KKS43730.1"/>
    <property type="molecule type" value="Genomic_DNA"/>
</dbReference>
<dbReference type="Pfam" id="PF12826">
    <property type="entry name" value="HHH_2"/>
    <property type="match status" value="1"/>
</dbReference>
<dbReference type="GO" id="GO:0006281">
    <property type="term" value="P:DNA repair"/>
    <property type="evidence" value="ECO:0007669"/>
    <property type="project" value="UniProtKB-KW"/>
</dbReference>
<evidence type="ECO:0000256" key="2">
    <source>
        <dbReference type="ARBA" id="ARBA00023204"/>
    </source>
</evidence>
<dbReference type="SUPFAM" id="SSF47781">
    <property type="entry name" value="RuvA domain 2-like"/>
    <property type="match status" value="1"/>
</dbReference>
<sequence>EFLISKPTHVLKAFQKLSLDDLQTIPDIGPKVAESIHNWFRESRNVKLLEKLDKVGVKIISHKSSVVSHKLRGKTFVLTGTLESMSRDEAKEKIRAFGGDISESVSKKTGYVVAGSEPGSKLEKARKLGVKVIDEKQFLEVLTK</sequence>
<comment type="caution">
    <text evidence="4">The sequence shown here is derived from an EMBL/GenBank/DDBJ whole genome shotgun (WGS) entry which is preliminary data.</text>
</comment>
<protein>
    <submittedName>
        <fullName evidence="4">Ligase protein</fullName>
    </submittedName>
</protein>
<reference evidence="4 5" key="1">
    <citation type="journal article" date="2015" name="Nature">
        <title>rRNA introns, odd ribosomes, and small enigmatic genomes across a large radiation of phyla.</title>
        <authorList>
            <person name="Brown C.T."/>
            <person name="Hug L.A."/>
            <person name="Thomas B.C."/>
            <person name="Sharon I."/>
            <person name="Castelle C.J."/>
            <person name="Singh A."/>
            <person name="Wilkins M.J."/>
            <person name="Williams K.H."/>
            <person name="Banfield J.F."/>
        </authorList>
    </citation>
    <scope>NUCLEOTIDE SEQUENCE [LARGE SCALE GENOMIC DNA]</scope>
</reference>
<dbReference type="InterPro" id="IPR010994">
    <property type="entry name" value="RuvA_2-like"/>
</dbReference>
<dbReference type="PATRIC" id="fig|1618615.3.peg.557"/>
<name>A0A0G0Z4T1_9BACT</name>
<dbReference type="PROSITE" id="PS50172">
    <property type="entry name" value="BRCT"/>
    <property type="match status" value="1"/>
</dbReference>
<keyword evidence="4" id="KW-0436">Ligase</keyword>
<dbReference type="AlphaFoldDB" id="A0A0G0Z4T1"/>
<dbReference type="InterPro" id="IPR001357">
    <property type="entry name" value="BRCT_dom"/>
</dbReference>
<organism evidence="4 5">
    <name type="scientific">Candidatus Azambacteria bacterium GW2011_GWB1_42_17</name>
    <dbReference type="NCBI Taxonomy" id="1618615"/>
    <lineage>
        <taxon>Bacteria</taxon>
        <taxon>Candidatus Azamiibacteriota</taxon>
    </lineage>
</organism>
<dbReference type="CDD" id="cd17748">
    <property type="entry name" value="BRCT_DNA_ligase_like"/>
    <property type="match status" value="1"/>
</dbReference>
<proteinExistence type="predicted"/>
<evidence type="ECO:0000313" key="5">
    <source>
        <dbReference type="Proteomes" id="UP000033986"/>
    </source>
</evidence>
<dbReference type="Gene3D" id="3.40.50.10190">
    <property type="entry name" value="BRCT domain"/>
    <property type="match status" value="1"/>
</dbReference>
<evidence type="ECO:0000256" key="1">
    <source>
        <dbReference type="ARBA" id="ARBA00022763"/>
    </source>
</evidence>
<feature type="non-terminal residue" evidence="4">
    <location>
        <position position="1"/>
    </location>
</feature>